<name>T1KTA8_TETUR</name>
<sequence length="44" mass="5229">MFNKATFPLFYLLTYSLPSTCPFTSIPLSFLHHYYYFHPNSSSF</sequence>
<protein>
    <submittedName>
        <fullName evidence="1">Uncharacterized protein</fullName>
    </submittedName>
</protein>
<evidence type="ECO:0000313" key="1">
    <source>
        <dbReference type="EnsemblMetazoa" id="tetur20g02550.1"/>
    </source>
</evidence>
<dbReference type="AlphaFoldDB" id="T1KTA8"/>
<accession>T1KTA8</accession>
<evidence type="ECO:0000313" key="2">
    <source>
        <dbReference type="Proteomes" id="UP000015104"/>
    </source>
</evidence>
<reference evidence="1" key="2">
    <citation type="submission" date="2015-06" db="UniProtKB">
        <authorList>
            <consortium name="EnsemblMetazoa"/>
        </authorList>
    </citation>
    <scope>IDENTIFICATION</scope>
</reference>
<keyword evidence="2" id="KW-1185">Reference proteome</keyword>
<dbReference type="EMBL" id="CAEY01000520">
    <property type="status" value="NOT_ANNOTATED_CDS"/>
    <property type="molecule type" value="Genomic_DNA"/>
</dbReference>
<proteinExistence type="predicted"/>
<dbReference type="Proteomes" id="UP000015104">
    <property type="component" value="Unassembled WGS sequence"/>
</dbReference>
<dbReference type="EnsemblMetazoa" id="tetur20g02550.1">
    <property type="protein sequence ID" value="tetur20g02550.1"/>
    <property type="gene ID" value="tetur20g02550"/>
</dbReference>
<reference evidence="2" key="1">
    <citation type="submission" date="2011-08" db="EMBL/GenBank/DDBJ databases">
        <authorList>
            <person name="Rombauts S."/>
        </authorList>
    </citation>
    <scope>NUCLEOTIDE SEQUENCE</scope>
    <source>
        <strain evidence="2">London</strain>
    </source>
</reference>
<organism evidence="1 2">
    <name type="scientific">Tetranychus urticae</name>
    <name type="common">Two-spotted spider mite</name>
    <dbReference type="NCBI Taxonomy" id="32264"/>
    <lineage>
        <taxon>Eukaryota</taxon>
        <taxon>Metazoa</taxon>
        <taxon>Ecdysozoa</taxon>
        <taxon>Arthropoda</taxon>
        <taxon>Chelicerata</taxon>
        <taxon>Arachnida</taxon>
        <taxon>Acari</taxon>
        <taxon>Acariformes</taxon>
        <taxon>Trombidiformes</taxon>
        <taxon>Prostigmata</taxon>
        <taxon>Eleutherengona</taxon>
        <taxon>Raphignathae</taxon>
        <taxon>Tetranychoidea</taxon>
        <taxon>Tetranychidae</taxon>
        <taxon>Tetranychus</taxon>
    </lineage>
</organism>
<dbReference type="HOGENOM" id="CLU_3225225_0_0_1"/>